<reference evidence="2 4" key="1">
    <citation type="journal article" date="2019" name="Sci. Rep.">
        <title>Orb-weaving spider Araneus ventricosus genome elucidates the spidroin gene catalogue.</title>
        <authorList>
            <person name="Kono N."/>
            <person name="Nakamura H."/>
            <person name="Ohtoshi R."/>
            <person name="Moran D.A.P."/>
            <person name="Shinohara A."/>
            <person name="Yoshida Y."/>
            <person name="Fujiwara M."/>
            <person name="Mori M."/>
            <person name="Tomita M."/>
            <person name="Arakawa K."/>
        </authorList>
    </citation>
    <scope>NUCLEOTIDE SEQUENCE [LARGE SCALE GENOMIC DNA]</scope>
</reference>
<accession>A0A4Y2DN61</accession>
<evidence type="ECO:0000313" key="4">
    <source>
        <dbReference type="Proteomes" id="UP000499080"/>
    </source>
</evidence>
<comment type="caution">
    <text evidence="2">The sequence shown here is derived from an EMBL/GenBank/DDBJ whole genome shotgun (WGS) entry which is preliminary data.</text>
</comment>
<evidence type="ECO:0000313" key="3">
    <source>
        <dbReference type="EMBL" id="GBM17639.1"/>
    </source>
</evidence>
<dbReference type="EMBL" id="BGPR01090015">
    <property type="protein sequence ID" value="GBM17639.1"/>
    <property type="molecule type" value="Genomic_DNA"/>
</dbReference>
<dbReference type="EMBL" id="BGPR01090007">
    <property type="protein sequence ID" value="GBM17599.1"/>
    <property type="molecule type" value="Genomic_DNA"/>
</dbReference>
<name>A0A4Y2DN61_ARAVE</name>
<organism evidence="2 4">
    <name type="scientific">Araneus ventricosus</name>
    <name type="common">Orbweaver spider</name>
    <name type="synonym">Epeira ventricosa</name>
    <dbReference type="NCBI Taxonomy" id="182803"/>
    <lineage>
        <taxon>Eukaryota</taxon>
        <taxon>Metazoa</taxon>
        <taxon>Ecdysozoa</taxon>
        <taxon>Arthropoda</taxon>
        <taxon>Chelicerata</taxon>
        <taxon>Arachnida</taxon>
        <taxon>Araneae</taxon>
        <taxon>Araneomorphae</taxon>
        <taxon>Entelegynae</taxon>
        <taxon>Araneoidea</taxon>
        <taxon>Araneidae</taxon>
        <taxon>Araneus</taxon>
    </lineage>
</organism>
<dbReference type="AlphaFoldDB" id="A0A4Y2DN61"/>
<evidence type="ECO:0000313" key="2">
    <source>
        <dbReference type="EMBL" id="GBM17617.1"/>
    </source>
</evidence>
<sequence>MRYHKEALLQTEPYNDITRYKLLAISPHIRHRHRCICRTVKSTSRNHPGKNLCPASEESSSQHVAPLHLSLSFQDHQRLGGMGGQLYPRYHVHLNDVEASQLTRNEKKFKVSHST</sequence>
<dbReference type="Proteomes" id="UP000499080">
    <property type="component" value="Unassembled WGS sequence"/>
</dbReference>
<gene>
    <name evidence="3" type="ORF">AVEN_209842_1</name>
    <name evidence="1" type="ORF">AVEN_37426_1</name>
    <name evidence="2" type="ORF">AVEN_89919_1</name>
</gene>
<evidence type="ECO:0000313" key="1">
    <source>
        <dbReference type="EMBL" id="GBM17599.1"/>
    </source>
</evidence>
<dbReference type="EMBL" id="BGPR01090010">
    <property type="protein sequence ID" value="GBM17617.1"/>
    <property type="molecule type" value="Genomic_DNA"/>
</dbReference>
<protein>
    <submittedName>
        <fullName evidence="2">Uncharacterized protein</fullName>
    </submittedName>
</protein>
<keyword evidence="4" id="KW-1185">Reference proteome</keyword>
<proteinExistence type="predicted"/>